<proteinExistence type="predicted"/>
<protein>
    <recommendedName>
        <fullName evidence="1">RQC domain-containing protein</fullName>
    </recommendedName>
</protein>
<gene>
    <name evidence="2" type="ORF">KI387_006086</name>
</gene>
<dbReference type="Gene3D" id="1.10.10.10">
    <property type="entry name" value="Winged helix-like DNA-binding domain superfamily/Winged helix DNA-binding domain"/>
    <property type="match status" value="1"/>
</dbReference>
<dbReference type="GO" id="GO:0043138">
    <property type="term" value="F:3'-5' DNA helicase activity"/>
    <property type="evidence" value="ECO:0007669"/>
    <property type="project" value="InterPro"/>
</dbReference>
<feature type="non-terminal residue" evidence="2">
    <location>
        <position position="222"/>
    </location>
</feature>
<dbReference type="Proteomes" id="UP000824469">
    <property type="component" value="Unassembled WGS sequence"/>
</dbReference>
<dbReference type="InterPro" id="IPR018982">
    <property type="entry name" value="RQC_domain"/>
</dbReference>
<feature type="domain" description="RQC" evidence="1">
    <location>
        <begin position="124"/>
        <end position="222"/>
    </location>
</feature>
<feature type="non-terminal residue" evidence="2">
    <location>
        <position position="1"/>
    </location>
</feature>
<reference evidence="2 3" key="1">
    <citation type="journal article" date="2021" name="Nat. Plants">
        <title>The Taxus genome provides insights into paclitaxel biosynthesis.</title>
        <authorList>
            <person name="Xiong X."/>
            <person name="Gou J."/>
            <person name="Liao Q."/>
            <person name="Li Y."/>
            <person name="Zhou Q."/>
            <person name="Bi G."/>
            <person name="Li C."/>
            <person name="Du R."/>
            <person name="Wang X."/>
            <person name="Sun T."/>
            <person name="Guo L."/>
            <person name="Liang H."/>
            <person name="Lu P."/>
            <person name="Wu Y."/>
            <person name="Zhang Z."/>
            <person name="Ro D.K."/>
            <person name="Shang Y."/>
            <person name="Huang S."/>
            <person name="Yan J."/>
        </authorList>
    </citation>
    <scope>NUCLEOTIDE SEQUENCE [LARGE SCALE GENOMIC DNA]</scope>
    <source>
        <strain evidence="2">Ta-2019</strain>
    </source>
</reference>
<dbReference type="EMBL" id="JAHRHJ020000002">
    <property type="protein sequence ID" value="KAH9325908.1"/>
    <property type="molecule type" value="Genomic_DNA"/>
</dbReference>
<name>A0AA38LIL2_TAXCH</name>
<evidence type="ECO:0000313" key="3">
    <source>
        <dbReference type="Proteomes" id="UP000824469"/>
    </source>
</evidence>
<evidence type="ECO:0000313" key="2">
    <source>
        <dbReference type="EMBL" id="KAH9325908.1"/>
    </source>
</evidence>
<comment type="caution">
    <text evidence="2">The sequence shown here is derived from an EMBL/GenBank/DDBJ whole genome shotgun (WGS) entry which is preliminary data.</text>
</comment>
<dbReference type="GO" id="GO:0006260">
    <property type="term" value="P:DNA replication"/>
    <property type="evidence" value="ECO:0007669"/>
    <property type="project" value="InterPro"/>
</dbReference>
<accession>A0AA38LIL2</accession>
<organism evidence="2 3">
    <name type="scientific">Taxus chinensis</name>
    <name type="common">Chinese yew</name>
    <name type="synonym">Taxus wallichiana var. chinensis</name>
    <dbReference type="NCBI Taxonomy" id="29808"/>
    <lineage>
        <taxon>Eukaryota</taxon>
        <taxon>Viridiplantae</taxon>
        <taxon>Streptophyta</taxon>
        <taxon>Embryophyta</taxon>
        <taxon>Tracheophyta</taxon>
        <taxon>Spermatophyta</taxon>
        <taxon>Pinopsida</taxon>
        <taxon>Pinidae</taxon>
        <taxon>Conifers II</taxon>
        <taxon>Cupressales</taxon>
        <taxon>Taxaceae</taxon>
        <taxon>Taxus</taxon>
    </lineage>
</organism>
<dbReference type="SMART" id="SM00956">
    <property type="entry name" value="RQC"/>
    <property type="match status" value="1"/>
</dbReference>
<dbReference type="Pfam" id="PF09382">
    <property type="entry name" value="RQC"/>
    <property type="match status" value="1"/>
</dbReference>
<evidence type="ECO:0000259" key="1">
    <source>
        <dbReference type="SMART" id="SM00956"/>
    </source>
</evidence>
<keyword evidence="3" id="KW-1185">Reference proteome</keyword>
<dbReference type="GO" id="GO:0006281">
    <property type="term" value="P:DNA repair"/>
    <property type="evidence" value="ECO:0007669"/>
    <property type="project" value="InterPro"/>
</dbReference>
<dbReference type="AlphaFoldDB" id="A0AA38LIL2"/>
<dbReference type="InterPro" id="IPR036388">
    <property type="entry name" value="WH-like_DNA-bd_sf"/>
</dbReference>
<dbReference type="SUPFAM" id="SSF46785">
    <property type="entry name" value="Winged helix' DNA-binding domain"/>
    <property type="match status" value="1"/>
</dbReference>
<sequence length="222" mass="24879">NSKDKKTEMEMNPSDETHNILGTKLNGVCDTLRNVLIEGVATWLETSVAFLENSVDWNLKNKCSLESSFSKLSNKDLANFPVRPKFGDITDELLELVQVKSDIKTEGGIYVDLATSIFATSKRVQLIKAMGQRFSSSHVLDVFRGSMCQQIKRHKHETLNLHGVGKNLSKGDASRILHRLVLEDFLTEDVMKSDVYGSVSSILKVNESKARDLFLGCQRFLV</sequence>
<dbReference type="InterPro" id="IPR036390">
    <property type="entry name" value="WH_DNA-bd_sf"/>
</dbReference>